<dbReference type="GO" id="GO:0005506">
    <property type="term" value="F:iron ion binding"/>
    <property type="evidence" value="ECO:0007669"/>
    <property type="project" value="InterPro"/>
</dbReference>
<dbReference type="InterPro" id="IPR050364">
    <property type="entry name" value="Cytochrome_P450_fung"/>
</dbReference>
<comment type="pathway">
    <text evidence="2">Secondary metabolite biosynthesis.</text>
</comment>
<organism evidence="11 12">
    <name type="scientific">Dendrothele bispora (strain CBS 962.96)</name>
    <dbReference type="NCBI Taxonomy" id="1314807"/>
    <lineage>
        <taxon>Eukaryota</taxon>
        <taxon>Fungi</taxon>
        <taxon>Dikarya</taxon>
        <taxon>Basidiomycota</taxon>
        <taxon>Agaricomycotina</taxon>
        <taxon>Agaricomycetes</taxon>
        <taxon>Agaricomycetidae</taxon>
        <taxon>Agaricales</taxon>
        <taxon>Agaricales incertae sedis</taxon>
        <taxon>Dendrothele</taxon>
    </lineage>
</organism>
<dbReference type="InterPro" id="IPR002401">
    <property type="entry name" value="Cyt_P450_E_grp-I"/>
</dbReference>
<gene>
    <name evidence="11" type="ORF">K435DRAFT_965011</name>
</gene>
<feature type="binding site" description="axial binding residue" evidence="9">
    <location>
        <position position="446"/>
    </location>
    <ligand>
        <name>heme</name>
        <dbReference type="ChEBI" id="CHEBI:30413"/>
    </ligand>
    <ligandPart>
        <name>Fe</name>
        <dbReference type="ChEBI" id="CHEBI:18248"/>
    </ligandPart>
</feature>
<dbReference type="SUPFAM" id="SSF48264">
    <property type="entry name" value="Cytochrome P450"/>
    <property type="match status" value="1"/>
</dbReference>
<keyword evidence="7 9" id="KW-0408">Iron</keyword>
<dbReference type="GO" id="GO:0016705">
    <property type="term" value="F:oxidoreductase activity, acting on paired donors, with incorporation or reduction of molecular oxygen"/>
    <property type="evidence" value="ECO:0007669"/>
    <property type="project" value="InterPro"/>
</dbReference>
<dbReference type="Pfam" id="PF00067">
    <property type="entry name" value="p450"/>
    <property type="match status" value="1"/>
</dbReference>
<evidence type="ECO:0000256" key="4">
    <source>
        <dbReference type="ARBA" id="ARBA00022617"/>
    </source>
</evidence>
<comment type="similarity">
    <text evidence="3 10">Belongs to the cytochrome P450 family.</text>
</comment>
<dbReference type="PRINTS" id="PR00385">
    <property type="entry name" value="P450"/>
</dbReference>
<dbReference type="PRINTS" id="PR00463">
    <property type="entry name" value="EP450I"/>
</dbReference>
<evidence type="ECO:0000313" key="12">
    <source>
        <dbReference type="Proteomes" id="UP000297245"/>
    </source>
</evidence>
<evidence type="ECO:0000256" key="3">
    <source>
        <dbReference type="ARBA" id="ARBA00010617"/>
    </source>
</evidence>
<dbReference type="OrthoDB" id="2789670at2759"/>
<keyword evidence="12" id="KW-1185">Reference proteome</keyword>
<dbReference type="GO" id="GO:0004497">
    <property type="term" value="F:monooxygenase activity"/>
    <property type="evidence" value="ECO:0007669"/>
    <property type="project" value="UniProtKB-KW"/>
</dbReference>
<comment type="cofactor">
    <cofactor evidence="1 9">
        <name>heme</name>
        <dbReference type="ChEBI" id="CHEBI:30413"/>
    </cofactor>
</comment>
<dbReference type="InterPro" id="IPR036396">
    <property type="entry name" value="Cyt_P450_sf"/>
</dbReference>
<keyword evidence="8 10" id="KW-0503">Monooxygenase</keyword>
<evidence type="ECO:0000256" key="6">
    <source>
        <dbReference type="ARBA" id="ARBA00023002"/>
    </source>
</evidence>
<name>A0A4S8M7F9_DENBC</name>
<dbReference type="GO" id="GO:0020037">
    <property type="term" value="F:heme binding"/>
    <property type="evidence" value="ECO:0007669"/>
    <property type="project" value="InterPro"/>
</dbReference>
<evidence type="ECO:0000256" key="9">
    <source>
        <dbReference type="PIRSR" id="PIRSR602401-1"/>
    </source>
</evidence>
<keyword evidence="4 9" id="KW-0349">Heme</keyword>
<dbReference type="PROSITE" id="PS00086">
    <property type="entry name" value="CYTOCHROME_P450"/>
    <property type="match status" value="1"/>
</dbReference>
<sequence length="525" mass="59662">MSALFSITGLLLSLCMIYVAHRLLDLRKGKLPPGPRGLPIIGNLLQLKLDAWLPFTEWKHKYGPLVYISVGNQGILIVNSHKAAVDLLDQRAHIYNNRPRFIVAGEYLTGGKFLGILQNNDVWRRMRRAGNEVLNKAMATSFQPVQEREGVRLVWNMLQSTRPQEWEKELKRAAQSLTLSMVYNLPTLEAANDPAIQRINEFVLRITQATFPGTYLVEYFPWLKYLPAFISKWKSDAQMWYRRDTELFRSLYDGVRDRMIEDEDAHNSFTSHVIRGQERYDLSDTEISWLSANMYSGGSDASATTLEWFMLAMITYPEVQRKCQEELDSVVGRSRMPRFSDQDVLPYIRATAREVMRWRTIAPLGAPHQSTEDDWYEGYYIPKNTIVMPNIWAMNRDKDVYGPDAEIFKPERHLDPDGNLASAPPDTKPSFLTEGNVSFGYGGRTCPGKHVANSSVFINIASILWAGIISPDKDESGVPVKPDLSDTATINNGIAVRPLPFKCLVTPRFPEVPEVLAQTKEMLGI</sequence>
<dbReference type="PANTHER" id="PTHR46300">
    <property type="entry name" value="P450, PUTATIVE (EUROFUNG)-RELATED-RELATED"/>
    <property type="match status" value="1"/>
</dbReference>
<dbReference type="Proteomes" id="UP000297245">
    <property type="component" value="Unassembled WGS sequence"/>
</dbReference>
<evidence type="ECO:0000256" key="1">
    <source>
        <dbReference type="ARBA" id="ARBA00001971"/>
    </source>
</evidence>
<evidence type="ECO:0000256" key="8">
    <source>
        <dbReference type="ARBA" id="ARBA00023033"/>
    </source>
</evidence>
<reference evidence="11 12" key="1">
    <citation type="journal article" date="2019" name="Nat. Ecol. Evol.">
        <title>Megaphylogeny resolves global patterns of mushroom evolution.</title>
        <authorList>
            <person name="Varga T."/>
            <person name="Krizsan K."/>
            <person name="Foldi C."/>
            <person name="Dima B."/>
            <person name="Sanchez-Garcia M."/>
            <person name="Sanchez-Ramirez S."/>
            <person name="Szollosi G.J."/>
            <person name="Szarkandi J.G."/>
            <person name="Papp V."/>
            <person name="Albert L."/>
            <person name="Andreopoulos W."/>
            <person name="Angelini C."/>
            <person name="Antonin V."/>
            <person name="Barry K.W."/>
            <person name="Bougher N.L."/>
            <person name="Buchanan P."/>
            <person name="Buyck B."/>
            <person name="Bense V."/>
            <person name="Catcheside P."/>
            <person name="Chovatia M."/>
            <person name="Cooper J."/>
            <person name="Damon W."/>
            <person name="Desjardin D."/>
            <person name="Finy P."/>
            <person name="Geml J."/>
            <person name="Haridas S."/>
            <person name="Hughes K."/>
            <person name="Justo A."/>
            <person name="Karasinski D."/>
            <person name="Kautmanova I."/>
            <person name="Kiss B."/>
            <person name="Kocsube S."/>
            <person name="Kotiranta H."/>
            <person name="LaButti K.M."/>
            <person name="Lechner B.E."/>
            <person name="Liimatainen K."/>
            <person name="Lipzen A."/>
            <person name="Lukacs Z."/>
            <person name="Mihaltcheva S."/>
            <person name="Morgado L.N."/>
            <person name="Niskanen T."/>
            <person name="Noordeloos M.E."/>
            <person name="Ohm R.A."/>
            <person name="Ortiz-Santana B."/>
            <person name="Ovrebo C."/>
            <person name="Racz N."/>
            <person name="Riley R."/>
            <person name="Savchenko A."/>
            <person name="Shiryaev A."/>
            <person name="Soop K."/>
            <person name="Spirin V."/>
            <person name="Szebenyi C."/>
            <person name="Tomsovsky M."/>
            <person name="Tulloss R.E."/>
            <person name="Uehling J."/>
            <person name="Grigoriev I.V."/>
            <person name="Vagvolgyi C."/>
            <person name="Papp T."/>
            <person name="Martin F.M."/>
            <person name="Miettinen O."/>
            <person name="Hibbett D.S."/>
            <person name="Nagy L.G."/>
        </authorList>
    </citation>
    <scope>NUCLEOTIDE SEQUENCE [LARGE SCALE GENOMIC DNA]</scope>
    <source>
        <strain evidence="11 12">CBS 962.96</strain>
    </source>
</reference>
<accession>A0A4S8M7F9</accession>
<proteinExistence type="inferred from homology"/>
<dbReference type="InterPro" id="IPR001128">
    <property type="entry name" value="Cyt_P450"/>
</dbReference>
<dbReference type="AlphaFoldDB" id="A0A4S8M7F9"/>
<keyword evidence="5 9" id="KW-0479">Metal-binding</keyword>
<dbReference type="EMBL" id="ML179139">
    <property type="protein sequence ID" value="THU98256.1"/>
    <property type="molecule type" value="Genomic_DNA"/>
</dbReference>
<dbReference type="InterPro" id="IPR017972">
    <property type="entry name" value="Cyt_P450_CS"/>
</dbReference>
<dbReference type="Gene3D" id="1.10.630.10">
    <property type="entry name" value="Cytochrome P450"/>
    <property type="match status" value="1"/>
</dbReference>
<evidence type="ECO:0000256" key="5">
    <source>
        <dbReference type="ARBA" id="ARBA00022723"/>
    </source>
</evidence>
<dbReference type="PANTHER" id="PTHR46300:SF7">
    <property type="entry name" value="P450, PUTATIVE (EUROFUNG)-RELATED"/>
    <property type="match status" value="1"/>
</dbReference>
<evidence type="ECO:0000256" key="10">
    <source>
        <dbReference type="RuleBase" id="RU000461"/>
    </source>
</evidence>
<evidence type="ECO:0000256" key="7">
    <source>
        <dbReference type="ARBA" id="ARBA00023004"/>
    </source>
</evidence>
<protein>
    <submittedName>
        <fullName evidence="11">Cytochrome P450</fullName>
    </submittedName>
</protein>
<dbReference type="CDD" id="cd11065">
    <property type="entry name" value="CYP64-like"/>
    <property type="match status" value="1"/>
</dbReference>
<evidence type="ECO:0000313" key="11">
    <source>
        <dbReference type="EMBL" id="THU98256.1"/>
    </source>
</evidence>
<evidence type="ECO:0000256" key="2">
    <source>
        <dbReference type="ARBA" id="ARBA00005179"/>
    </source>
</evidence>
<keyword evidence="6 10" id="KW-0560">Oxidoreductase</keyword>